<feature type="compositionally biased region" description="Basic and acidic residues" evidence="1">
    <location>
        <begin position="90"/>
        <end position="103"/>
    </location>
</feature>
<feature type="compositionally biased region" description="Acidic residues" evidence="1">
    <location>
        <begin position="37"/>
        <end position="50"/>
    </location>
</feature>
<dbReference type="Gramene" id="PGSC0003DMT400087875">
    <property type="protein sequence ID" value="PGSC0003DMT400087875"/>
    <property type="gene ID" value="PGSC0003DMG400037446"/>
</dbReference>
<feature type="compositionally biased region" description="Polar residues" evidence="1">
    <location>
        <begin position="136"/>
        <end position="151"/>
    </location>
</feature>
<keyword evidence="3" id="KW-1185">Reference proteome</keyword>
<dbReference type="HOGENOM" id="CLU_1734702_0_0_1"/>
<evidence type="ECO:0000256" key="1">
    <source>
        <dbReference type="SAM" id="MobiDB-lite"/>
    </source>
</evidence>
<name>M1DER3_SOLTU</name>
<feature type="region of interest" description="Disordered" evidence="1">
    <location>
        <begin position="68"/>
        <end position="151"/>
    </location>
</feature>
<feature type="compositionally biased region" description="Basic and acidic residues" evidence="1">
    <location>
        <begin position="118"/>
        <end position="128"/>
    </location>
</feature>
<reference evidence="3" key="1">
    <citation type="journal article" date="2011" name="Nature">
        <title>Genome sequence and analysis of the tuber crop potato.</title>
        <authorList>
            <consortium name="The Potato Genome Sequencing Consortium"/>
        </authorList>
    </citation>
    <scope>NUCLEOTIDE SEQUENCE [LARGE SCALE GENOMIC DNA]</scope>
    <source>
        <strain evidence="3">cv. DM1-3 516 R44</strain>
    </source>
</reference>
<feature type="compositionally biased region" description="Gly residues" evidence="1">
    <location>
        <begin position="75"/>
        <end position="84"/>
    </location>
</feature>
<dbReference type="AlphaFoldDB" id="M1DER3"/>
<protein>
    <recommendedName>
        <fullName evidence="4">Polyprotein protein</fullName>
    </recommendedName>
</protein>
<dbReference type="EnsemblPlants" id="PGSC0003DMT400087875">
    <property type="protein sequence ID" value="PGSC0003DMT400087875"/>
    <property type="gene ID" value="PGSC0003DMG400037446"/>
</dbReference>
<dbReference type="PaxDb" id="4113-PGSC0003DMT400087875"/>
<reference evidence="2" key="2">
    <citation type="submission" date="2015-06" db="UniProtKB">
        <authorList>
            <consortium name="EnsemblPlants"/>
        </authorList>
    </citation>
    <scope>IDENTIFICATION</scope>
    <source>
        <strain evidence="2">DM1-3 516 R44</strain>
    </source>
</reference>
<dbReference type="InParanoid" id="M1DER3"/>
<evidence type="ECO:0000313" key="3">
    <source>
        <dbReference type="Proteomes" id="UP000011115"/>
    </source>
</evidence>
<dbReference type="Proteomes" id="UP000011115">
    <property type="component" value="Unassembled WGS sequence"/>
</dbReference>
<feature type="region of interest" description="Disordered" evidence="1">
    <location>
        <begin position="1"/>
        <end position="50"/>
    </location>
</feature>
<accession>M1DER3</accession>
<evidence type="ECO:0000313" key="2">
    <source>
        <dbReference type="EnsemblPlants" id="PGSC0003DMT400087875"/>
    </source>
</evidence>
<organism evidence="2 3">
    <name type="scientific">Solanum tuberosum</name>
    <name type="common">Potato</name>
    <dbReference type="NCBI Taxonomy" id="4113"/>
    <lineage>
        <taxon>Eukaryota</taxon>
        <taxon>Viridiplantae</taxon>
        <taxon>Streptophyta</taxon>
        <taxon>Embryophyta</taxon>
        <taxon>Tracheophyta</taxon>
        <taxon>Spermatophyta</taxon>
        <taxon>Magnoliopsida</taxon>
        <taxon>eudicotyledons</taxon>
        <taxon>Gunneridae</taxon>
        <taxon>Pentapetalae</taxon>
        <taxon>asterids</taxon>
        <taxon>lamiids</taxon>
        <taxon>Solanales</taxon>
        <taxon>Solanaceae</taxon>
        <taxon>Solanoideae</taxon>
        <taxon>Solaneae</taxon>
        <taxon>Solanum</taxon>
    </lineage>
</organism>
<evidence type="ECO:0008006" key="4">
    <source>
        <dbReference type="Google" id="ProtNLM"/>
    </source>
</evidence>
<sequence length="151" mass="16022">MIFGPMEIPDVPEMPQITAGHGDGMKHKTDPESKEETAEEMLEEVTADEIAETEEIMIDVVVQASLAKSPTAGSSGAGPSGGHSGVLSPEGKDQVGREREQSAYRRIVPRSSTMSPNETDRDNAEGGARRRRTTSKGESPNLSAISTIGAE</sequence>
<proteinExistence type="predicted"/>
<feature type="compositionally biased region" description="Basic and acidic residues" evidence="1">
    <location>
        <begin position="23"/>
        <end position="36"/>
    </location>
</feature>